<dbReference type="GO" id="GO:0003887">
    <property type="term" value="F:DNA-directed DNA polymerase activity"/>
    <property type="evidence" value="ECO:0007669"/>
    <property type="project" value="UniProtKB-KW"/>
</dbReference>
<dbReference type="SUPFAM" id="SSF53098">
    <property type="entry name" value="Ribonuclease H-like"/>
    <property type="match status" value="1"/>
</dbReference>
<name>A0A0F7SW32_PHARH</name>
<evidence type="ECO:0000256" key="2">
    <source>
        <dbReference type="ARBA" id="ARBA00022722"/>
    </source>
</evidence>
<evidence type="ECO:0000256" key="4">
    <source>
        <dbReference type="ARBA" id="ARBA00022759"/>
    </source>
</evidence>
<keyword evidence="4" id="KW-0255">Endonuclease</keyword>
<dbReference type="GO" id="GO:0003964">
    <property type="term" value="F:RNA-directed DNA polymerase activity"/>
    <property type="evidence" value="ECO:0007669"/>
    <property type="project" value="UniProtKB-KW"/>
</dbReference>
<sequence>MLLFQSVTVIGKGRIRLLSKPATGGKEQTITLTDVLHAPDMSSNILVSLGQICQVEGVSFSGDRSIFTITRGRDIILTASAYARNLWALDVDVLVPNMAASVTVSPKEIEIDLLHRRMGHPSRSAMYDILSYSQALSKNISKRDIDTYFARGMCTPCVECRQHKTPFPTSQTIIDRPLQLIHTDIQGPMPVESAGGARYMLTMIDEYTDYHWAWPIKAKSETASILKAWIV</sequence>
<keyword evidence="3" id="KW-0479">Metal-binding</keyword>
<keyword evidence="8 11" id="KW-0695">RNA-directed DNA polymerase</keyword>
<proteinExistence type="predicted"/>
<reference evidence="11" key="1">
    <citation type="submission" date="2014-08" db="EMBL/GenBank/DDBJ databases">
        <authorList>
            <person name="Sharma Rahul"/>
            <person name="Thines Marco"/>
        </authorList>
    </citation>
    <scope>NUCLEOTIDE SEQUENCE</scope>
</reference>
<evidence type="ECO:0000256" key="5">
    <source>
        <dbReference type="ARBA" id="ARBA00022801"/>
    </source>
</evidence>
<evidence type="ECO:0000256" key="3">
    <source>
        <dbReference type="ARBA" id="ARBA00022723"/>
    </source>
</evidence>
<keyword evidence="9" id="KW-0239">DNA-directed DNA polymerase</keyword>
<evidence type="ECO:0000256" key="9">
    <source>
        <dbReference type="ARBA" id="ARBA00022932"/>
    </source>
</evidence>
<dbReference type="GO" id="GO:0006310">
    <property type="term" value="P:DNA recombination"/>
    <property type="evidence" value="ECO:0007669"/>
    <property type="project" value="UniProtKB-KW"/>
</dbReference>
<dbReference type="GO" id="GO:0003676">
    <property type="term" value="F:nucleic acid binding"/>
    <property type="evidence" value="ECO:0007669"/>
    <property type="project" value="InterPro"/>
</dbReference>
<dbReference type="PANTHER" id="PTHR42648">
    <property type="entry name" value="TRANSPOSASE, PUTATIVE-RELATED"/>
    <property type="match status" value="1"/>
</dbReference>
<dbReference type="InterPro" id="IPR012337">
    <property type="entry name" value="RNaseH-like_sf"/>
</dbReference>
<evidence type="ECO:0000256" key="1">
    <source>
        <dbReference type="ARBA" id="ARBA00022695"/>
    </source>
</evidence>
<evidence type="ECO:0000256" key="10">
    <source>
        <dbReference type="ARBA" id="ARBA00023172"/>
    </source>
</evidence>
<evidence type="ECO:0000313" key="11">
    <source>
        <dbReference type="EMBL" id="CED84233.1"/>
    </source>
</evidence>
<keyword evidence="9" id="KW-0808">Transferase</keyword>
<evidence type="ECO:0000256" key="6">
    <source>
        <dbReference type="ARBA" id="ARBA00022842"/>
    </source>
</evidence>
<dbReference type="InterPro" id="IPR039537">
    <property type="entry name" value="Retrotran_Ty1/copia-like"/>
</dbReference>
<dbReference type="GO" id="GO:0046872">
    <property type="term" value="F:metal ion binding"/>
    <property type="evidence" value="ECO:0007669"/>
    <property type="project" value="UniProtKB-KW"/>
</dbReference>
<evidence type="ECO:0000256" key="8">
    <source>
        <dbReference type="ARBA" id="ARBA00022918"/>
    </source>
</evidence>
<dbReference type="GO" id="GO:0004519">
    <property type="term" value="F:endonuclease activity"/>
    <property type="evidence" value="ECO:0007669"/>
    <property type="project" value="UniProtKB-KW"/>
</dbReference>
<keyword evidence="1" id="KW-0548">Nucleotidyltransferase</keyword>
<keyword evidence="10" id="KW-0233">DNA recombination</keyword>
<dbReference type="EMBL" id="LN483157">
    <property type="protein sequence ID" value="CED84233.1"/>
    <property type="molecule type" value="Genomic_DNA"/>
</dbReference>
<accession>A0A0F7SW32</accession>
<keyword evidence="6" id="KW-0460">Magnesium</keyword>
<keyword evidence="5" id="KW-0378">Hydrolase</keyword>
<evidence type="ECO:0000256" key="7">
    <source>
        <dbReference type="ARBA" id="ARBA00022908"/>
    </source>
</evidence>
<organism evidence="11">
    <name type="scientific">Phaffia rhodozyma</name>
    <name type="common">Yeast</name>
    <name type="synonym">Xanthophyllomyces dendrorhous</name>
    <dbReference type="NCBI Taxonomy" id="264483"/>
    <lineage>
        <taxon>Eukaryota</taxon>
        <taxon>Fungi</taxon>
        <taxon>Dikarya</taxon>
        <taxon>Basidiomycota</taxon>
        <taxon>Agaricomycotina</taxon>
        <taxon>Tremellomycetes</taxon>
        <taxon>Cystofilobasidiales</taxon>
        <taxon>Mrakiaceae</taxon>
        <taxon>Phaffia</taxon>
    </lineage>
</organism>
<dbReference type="GO" id="GO:0016787">
    <property type="term" value="F:hydrolase activity"/>
    <property type="evidence" value="ECO:0007669"/>
    <property type="project" value="UniProtKB-KW"/>
</dbReference>
<protein>
    <submittedName>
        <fullName evidence="11">FOG: Transposon-encoded proteins with TYA, reverse transcriptase, integrase domains in various combinations</fullName>
    </submittedName>
</protein>
<keyword evidence="2" id="KW-0540">Nuclease</keyword>
<dbReference type="InterPro" id="IPR036397">
    <property type="entry name" value="RNaseH_sf"/>
</dbReference>
<keyword evidence="7" id="KW-0229">DNA integration</keyword>
<dbReference type="GO" id="GO:0015074">
    <property type="term" value="P:DNA integration"/>
    <property type="evidence" value="ECO:0007669"/>
    <property type="project" value="UniProtKB-KW"/>
</dbReference>
<dbReference type="Gene3D" id="3.30.420.10">
    <property type="entry name" value="Ribonuclease H-like superfamily/Ribonuclease H"/>
    <property type="match status" value="1"/>
</dbReference>
<dbReference type="PANTHER" id="PTHR42648:SF11">
    <property type="entry name" value="TRANSPOSON TY4-P GAG-POL POLYPROTEIN"/>
    <property type="match status" value="1"/>
</dbReference>
<dbReference type="AlphaFoldDB" id="A0A0F7SW32"/>